<gene>
    <name evidence="1" type="ORF">Goari_005227</name>
</gene>
<organism evidence="1 2">
    <name type="scientific">Gossypium aridum</name>
    <name type="common">American cotton</name>
    <name type="synonym">Erioxylum aridum</name>
    <dbReference type="NCBI Taxonomy" id="34290"/>
    <lineage>
        <taxon>Eukaryota</taxon>
        <taxon>Viridiplantae</taxon>
        <taxon>Streptophyta</taxon>
        <taxon>Embryophyta</taxon>
        <taxon>Tracheophyta</taxon>
        <taxon>Spermatophyta</taxon>
        <taxon>Magnoliopsida</taxon>
        <taxon>eudicotyledons</taxon>
        <taxon>Gunneridae</taxon>
        <taxon>Pentapetalae</taxon>
        <taxon>rosids</taxon>
        <taxon>malvids</taxon>
        <taxon>Malvales</taxon>
        <taxon>Malvaceae</taxon>
        <taxon>Malvoideae</taxon>
        <taxon>Gossypium</taxon>
    </lineage>
</organism>
<protein>
    <submittedName>
        <fullName evidence="1">Uncharacterized protein</fullName>
    </submittedName>
</protein>
<dbReference type="AlphaFoldDB" id="A0A7J8Y5X9"/>
<dbReference type="EMBL" id="JABFAA010000010">
    <property type="protein sequence ID" value="MBA0694967.1"/>
    <property type="molecule type" value="Genomic_DNA"/>
</dbReference>
<reference evidence="1 2" key="1">
    <citation type="journal article" date="2019" name="Genome Biol. Evol.">
        <title>Insights into the evolution of the New World diploid cottons (Gossypium, subgenus Houzingenia) based on genome sequencing.</title>
        <authorList>
            <person name="Grover C.E."/>
            <person name="Arick M.A. 2nd"/>
            <person name="Thrash A."/>
            <person name="Conover J.L."/>
            <person name="Sanders W.S."/>
            <person name="Peterson D.G."/>
            <person name="Frelichowski J.E."/>
            <person name="Scheffler J.A."/>
            <person name="Scheffler B.E."/>
            <person name="Wendel J.F."/>
        </authorList>
    </citation>
    <scope>NUCLEOTIDE SEQUENCE [LARGE SCALE GENOMIC DNA]</scope>
    <source>
        <strain evidence="1">185</strain>
        <tissue evidence="1">Leaf</tissue>
    </source>
</reference>
<dbReference type="Proteomes" id="UP000593577">
    <property type="component" value="Unassembled WGS sequence"/>
</dbReference>
<accession>A0A7J8Y5X9</accession>
<proteinExistence type="predicted"/>
<name>A0A7J8Y5X9_GOSAI</name>
<evidence type="ECO:0000313" key="1">
    <source>
        <dbReference type="EMBL" id="MBA0694967.1"/>
    </source>
</evidence>
<sequence length="46" mass="5094">MDINGGNMGKKSPGIIPVQELISSVLLHQVALLKRRCKEVSMINQF</sequence>
<keyword evidence="2" id="KW-1185">Reference proteome</keyword>
<evidence type="ECO:0000313" key="2">
    <source>
        <dbReference type="Proteomes" id="UP000593577"/>
    </source>
</evidence>
<comment type="caution">
    <text evidence="1">The sequence shown here is derived from an EMBL/GenBank/DDBJ whole genome shotgun (WGS) entry which is preliminary data.</text>
</comment>